<sequence length="104" mass="12468">MNIKQRYSTGFTFNKTQKPHSIKEKYLLRTQGAFSPRNSRLITTFRRTRSRTVPSFSNSYWQPLGLAREKESTLNPEYSRNKPNLITKIKRRRWLEKLDFSNLN</sequence>
<comment type="caution">
    <text evidence="1">The sequence shown here is derived from an EMBL/GenBank/DDBJ whole genome shotgun (WGS) entry which is preliminary data.</text>
</comment>
<organism evidence="1 2">
    <name type="scientific">Nephila pilipes</name>
    <name type="common">Giant wood spider</name>
    <name type="synonym">Nephila maculata</name>
    <dbReference type="NCBI Taxonomy" id="299642"/>
    <lineage>
        <taxon>Eukaryota</taxon>
        <taxon>Metazoa</taxon>
        <taxon>Ecdysozoa</taxon>
        <taxon>Arthropoda</taxon>
        <taxon>Chelicerata</taxon>
        <taxon>Arachnida</taxon>
        <taxon>Araneae</taxon>
        <taxon>Araneomorphae</taxon>
        <taxon>Entelegynae</taxon>
        <taxon>Araneoidea</taxon>
        <taxon>Nephilidae</taxon>
        <taxon>Nephila</taxon>
    </lineage>
</organism>
<evidence type="ECO:0000313" key="1">
    <source>
        <dbReference type="EMBL" id="GFS83832.1"/>
    </source>
</evidence>
<evidence type="ECO:0000313" key="2">
    <source>
        <dbReference type="Proteomes" id="UP000887013"/>
    </source>
</evidence>
<dbReference type="EMBL" id="BMAW01003472">
    <property type="protein sequence ID" value="GFS83832.1"/>
    <property type="molecule type" value="Genomic_DNA"/>
</dbReference>
<reference evidence="1" key="1">
    <citation type="submission" date="2020-08" db="EMBL/GenBank/DDBJ databases">
        <title>Multicomponent nature underlies the extraordinary mechanical properties of spider dragline silk.</title>
        <authorList>
            <person name="Kono N."/>
            <person name="Nakamura H."/>
            <person name="Mori M."/>
            <person name="Yoshida Y."/>
            <person name="Ohtoshi R."/>
            <person name="Malay A.D."/>
            <person name="Moran D.A.P."/>
            <person name="Tomita M."/>
            <person name="Numata K."/>
            <person name="Arakawa K."/>
        </authorList>
    </citation>
    <scope>NUCLEOTIDE SEQUENCE</scope>
</reference>
<name>A0A8X6MY47_NEPPI</name>
<dbReference type="AlphaFoldDB" id="A0A8X6MY47"/>
<keyword evidence="2" id="KW-1185">Reference proteome</keyword>
<gene>
    <name evidence="1" type="ORF">NPIL_674751</name>
</gene>
<protein>
    <submittedName>
        <fullName evidence="1">Uncharacterized protein</fullName>
    </submittedName>
</protein>
<accession>A0A8X6MY47</accession>
<proteinExistence type="predicted"/>
<dbReference type="Proteomes" id="UP000887013">
    <property type="component" value="Unassembled WGS sequence"/>
</dbReference>